<dbReference type="Proteomes" id="UP000540568">
    <property type="component" value="Unassembled WGS sequence"/>
</dbReference>
<comment type="caution">
    <text evidence="1">The sequence shown here is derived from an EMBL/GenBank/DDBJ whole genome shotgun (WGS) entry which is preliminary data.</text>
</comment>
<organism evidence="1 2">
    <name type="scientific">Promicromonospora sukumoe</name>
    <dbReference type="NCBI Taxonomy" id="88382"/>
    <lineage>
        <taxon>Bacteria</taxon>
        <taxon>Bacillati</taxon>
        <taxon>Actinomycetota</taxon>
        <taxon>Actinomycetes</taxon>
        <taxon>Micrococcales</taxon>
        <taxon>Promicromonosporaceae</taxon>
        <taxon>Promicromonospora</taxon>
    </lineage>
</organism>
<dbReference type="RefSeq" id="WP_182619442.1">
    <property type="nucleotide sequence ID" value="NZ_BAAATF010000018.1"/>
</dbReference>
<dbReference type="AlphaFoldDB" id="A0A7W3PG71"/>
<protein>
    <recommendedName>
        <fullName evidence="3">Apea-like HEPN domain-containing protein</fullName>
    </recommendedName>
</protein>
<sequence length="541" mass="59237">MGDVSEQTAQRLVAALGEPFLKYVLALPEDKPALESIPKMTNPEPAIFLLTAINQAPSSGDSELDVTLFASGSFARYQPELGGSLAHHIRRLCGGEIGDIPAGKDPVVQALRTVTQDVWPILLLRPPAKGPRAFWMSAISGIISHPGALDAAKTFMADAKLSLLFPEAESIEDVTTMGKEVLGIQGEWIMSSGQGGTRQLISVLDAIIFNAAVVAQLDGSPLTHASIMASLEKSVATFRTLASKRAVEVSAIIGFGGVRVDGERKFSFGDGELRAMLPIEHNLILSESDRVTSVYATRFSVQILNISKHDPSDPDRFFRELQKYAPRIQEAHRTLQRRVDRVRLALLLASPTKDRLLATSQVSRFIGDPTQSGGFSSWEMDPRGPASYEVVEEVGKEAVRWHGLIQAKHPESLNIAMKRLLSSVSQRWDAIDAFIDAVVVWENAFGTQQETTFRVTASIAKLLEPGSANDRAKLQTELKKLYSARSLLVHGAKEPKPEDAWAQRERAIEIAVELLRKLYDERPDLLELPSDARGAQLLLEG</sequence>
<reference evidence="1 2" key="1">
    <citation type="submission" date="2020-07" db="EMBL/GenBank/DDBJ databases">
        <title>Sequencing the genomes of 1000 actinobacteria strains.</title>
        <authorList>
            <person name="Klenk H.-P."/>
        </authorList>
    </citation>
    <scope>NUCLEOTIDE SEQUENCE [LARGE SCALE GENOMIC DNA]</scope>
    <source>
        <strain evidence="1 2">DSM 44121</strain>
    </source>
</reference>
<gene>
    <name evidence="1" type="ORF">FHX71_004290</name>
</gene>
<evidence type="ECO:0000313" key="2">
    <source>
        <dbReference type="Proteomes" id="UP000540568"/>
    </source>
</evidence>
<evidence type="ECO:0008006" key="3">
    <source>
        <dbReference type="Google" id="ProtNLM"/>
    </source>
</evidence>
<evidence type="ECO:0000313" key="1">
    <source>
        <dbReference type="EMBL" id="MBA8810314.1"/>
    </source>
</evidence>
<keyword evidence="2" id="KW-1185">Reference proteome</keyword>
<proteinExistence type="predicted"/>
<accession>A0A7W3PG71</accession>
<dbReference type="EMBL" id="JACGWV010000002">
    <property type="protein sequence ID" value="MBA8810314.1"/>
    <property type="molecule type" value="Genomic_DNA"/>
</dbReference>
<name>A0A7W3PG71_9MICO</name>